<keyword evidence="2" id="KW-1185">Reference proteome</keyword>
<accession>A0A2S6I8Y6</accession>
<proteinExistence type="predicted"/>
<sequence>MVLTAKLLKHEGLSQSSHSDWLLQIITLVQRRANMTVQARAFIEGMIVYFTDHVVAYGEDTASAELFGYRRKYLPSAATNIKDDVKAISADILSIALYN</sequence>
<dbReference type="AlphaFoldDB" id="A0A2S6I8Y6"/>
<reference evidence="1 2" key="1">
    <citation type="submission" date="2018-02" db="EMBL/GenBank/DDBJ databases">
        <title>Genomic Encyclopedia of Archaeal and Bacterial Type Strains, Phase II (KMG-II): from individual species to whole genera.</title>
        <authorList>
            <person name="Goeker M."/>
        </authorList>
    </citation>
    <scope>NUCLEOTIDE SEQUENCE [LARGE SCALE GENOMIC DNA]</scope>
    <source>
        <strain evidence="1 2">DSM 29526</strain>
    </source>
</reference>
<comment type="caution">
    <text evidence="1">The sequence shown here is derived from an EMBL/GenBank/DDBJ whole genome shotgun (WGS) entry which is preliminary data.</text>
</comment>
<gene>
    <name evidence="1" type="ORF">CLV84_0924</name>
</gene>
<evidence type="ECO:0000313" key="1">
    <source>
        <dbReference type="EMBL" id="PPK87964.1"/>
    </source>
</evidence>
<name>A0A2S6I8Y6_9BACT</name>
<protein>
    <submittedName>
        <fullName evidence="1">Uncharacterized protein</fullName>
    </submittedName>
</protein>
<dbReference type="EMBL" id="PTJC01000005">
    <property type="protein sequence ID" value="PPK87964.1"/>
    <property type="molecule type" value="Genomic_DNA"/>
</dbReference>
<dbReference type="OrthoDB" id="1064789at2"/>
<evidence type="ECO:0000313" key="2">
    <source>
        <dbReference type="Proteomes" id="UP000237662"/>
    </source>
</evidence>
<organism evidence="1 2">
    <name type="scientific">Neolewinella xylanilytica</name>
    <dbReference type="NCBI Taxonomy" id="1514080"/>
    <lineage>
        <taxon>Bacteria</taxon>
        <taxon>Pseudomonadati</taxon>
        <taxon>Bacteroidota</taxon>
        <taxon>Saprospiria</taxon>
        <taxon>Saprospirales</taxon>
        <taxon>Lewinellaceae</taxon>
        <taxon>Neolewinella</taxon>
    </lineage>
</organism>
<dbReference type="Proteomes" id="UP000237662">
    <property type="component" value="Unassembled WGS sequence"/>
</dbReference>